<dbReference type="SUPFAM" id="SSF57701">
    <property type="entry name" value="Zn2/Cys6 DNA-binding domain"/>
    <property type="match status" value="1"/>
</dbReference>
<dbReference type="InterPro" id="IPR001138">
    <property type="entry name" value="Zn2Cys6_DnaBD"/>
</dbReference>
<feature type="region of interest" description="Disordered" evidence="3">
    <location>
        <begin position="45"/>
        <end position="67"/>
    </location>
</feature>
<evidence type="ECO:0000256" key="2">
    <source>
        <dbReference type="ARBA" id="ARBA00023242"/>
    </source>
</evidence>
<dbReference type="Pfam" id="PF00172">
    <property type="entry name" value="Zn_clus"/>
    <property type="match status" value="1"/>
</dbReference>
<organism evidence="5 6">
    <name type="scientific">Microdochium bolleyi</name>
    <dbReference type="NCBI Taxonomy" id="196109"/>
    <lineage>
        <taxon>Eukaryota</taxon>
        <taxon>Fungi</taxon>
        <taxon>Dikarya</taxon>
        <taxon>Ascomycota</taxon>
        <taxon>Pezizomycotina</taxon>
        <taxon>Sordariomycetes</taxon>
        <taxon>Xylariomycetidae</taxon>
        <taxon>Xylariales</taxon>
        <taxon>Microdochiaceae</taxon>
        <taxon>Microdochium</taxon>
    </lineage>
</organism>
<feature type="domain" description="Zn(2)-C6 fungal-type" evidence="4">
    <location>
        <begin position="10"/>
        <end position="40"/>
    </location>
</feature>
<keyword evidence="6" id="KW-1185">Reference proteome</keyword>
<dbReference type="AlphaFoldDB" id="A0A136IXQ2"/>
<proteinExistence type="predicted"/>
<protein>
    <recommendedName>
        <fullName evidence="4">Zn(2)-C6 fungal-type domain-containing protein</fullName>
    </recommendedName>
</protein>
<evidence type="ECO:0000256" key="3">
    <source>
        <dbReference type="SAM" id="MobiDB-lite"/>
    </source>
</evidence>
<sequence>MMRTTPSARACLPCREKHLRCDGQTPACERCKDAGLACAYVESRRGRRGPSAKNRPSAATLPVPLPLPSPPVPSPLAALTASPVPSATPGISQALAGSAQSPVAAADEEHLFGLYYRLVHPAHPFLLPWALHDRDRSLFPAHLRSAVCFIASHHSPAHAAGHHQQQLRDAATAAAYDPGVPADAFKVQSLLLITLASYARFERDRGDQALAAAISTACHIGLDSDAYGQHHEPLFRECYRRTWWELYIVAVLVSLVSGTHLRLSPPARRELPGDCDAYCACSPVPAVLGTLQDMKDRFRAQRATPWSSFAYKVEAARVLAMVLESSANGPGGSSSQAPVAAAAEAAVASFLLDLPADKAEAVGPGGEVDEAMTCALMMIHLANICHHLPLSPLGRLASFETVCGSHVAGRVAPDRPRVHQAAAVRSANAIAQLLTSHASLQTLSPCFSCALAFSSSVILAAYAAETPQQRPPVLEENLNLELTALQALGRTWPIAQVVRAQIAQFARDVMGGSRDSTSQGEASELVLSEADNQWLQDLFGESLMLPEAPPYSLESEM</sequence>
<dbReference type="OrthoDB" id="2399539at2759"/>
<dbReference type="CDD" id="cd12148">
    <property type="entry name" value="fungal_TF_MHR"/>
    <property type="match status" value="1"/>
</dbReference>
<dbReference type="InParanoid" id="A0A136IXQ2"/>
<keyword evidence="2" id="KW-0539">Nucleus</keyword>
<name>A0A136IXQ2_9PEZI</name>
<dbReference type="Proteomes" id="UP000070501">
    <property type="component" value="Unassembled WGS sequence"/>
</dbReference>
<gene>
    <name evidence="5" type="ORF">Micbo1qcDRAFT_213044</name>
</gene>
<dbReference type="GO" id="GO:0003677">
    <property type="term" value="F:DNA binding"/>
    <property type="evidence" value="ECO:0007669"/>
    <property type="project" value="InterPro"/>
</dbReference>
<dbReference type="Gene3D" id="4.10.240.10">
    <property type="entry name" value="Zn(2)-C6 fungal-type DNA-binding domain"/>
    <property type="match status" value="1"/>
</dbReference>
<evidence type="ECO:0000313" key="6">
    <source>
        <dbReference type="Proteomes" id="UP000070501"/>
    </source>
</evidence>
<dbReference type="GO" id="GO:0008270">
    <property type="term" value="F:zinc ion binding"/>
    <property type="evidence" value="ECO:0007669"/>
    <property type="project" value="InterPro"/>
</dbReference>
<dbReference type="CDD" id="cd00067">
    <property type="entry name" value="GAL4"/>
    <property type="match status" value="1"/>
</dbReference>
<evidence type="ECO:0000259" key="4">
    <source>
        <dbReference type="PROSITE" id="PS50048"/>
    </source>
</evidence>
<evidence type="ECO:0000313" key="5">
    <source>
        <dbReference type="EMBL" id="KXJ89559.1"/>
    </source>
</evidence>
<dbReference type="SMART" id="SM00066">
    <property type="entry name" value="GAL4"/>
    <property type="match status" value="1"/>
</dbReference>
<dbReference type="PROSITE" id="PS50048">
    <property type="entry name" value="ZN2_CY6_FUNGAL_2"/>
    <property type="match status" value="1"/>
</dbReference>
<dbReference type="InterPro" id="IPR036864">
    <property type="entry name" value="Zn2-C6_fun-type_DNA-bd_sf"/>
</dbReference>
<dbReference type="InterPro" id="IPR007219">
    <property type="entry name" value="XnlR_reg_dom"/>
</dbReference>
<dbReference type="GO" id="GO:0006351">
    <property type="term" value="P:DNA-templated transcription"/>
    <property type="evidence" value="ECO:0007669"/>
    <property type="project" value="InterPro"/>
</dbReference>
<dbReference type="EMBL" id="KQ964255">
    <property type="protein sequence ID" value="KXJ89559.1"/>
    <property type="molecule type" value="Genomic_DNA"/>
</dbReference>
<dbReference type="PANTHER" id="PTHR47431">
    <property type="entry name" value="ZN(II)2CYS6 TRANSCRIPTION FACTOR (EUROFUNG)-RELATED"/>
    <property type="match status" value="1"/>
</dbReference>
<dbReference type="Pfam" id="PF04082">
    <property type="entry name" value="Fungal_trans"/>
    <property type="match status" value="1"/>
</dbReference>
<dbReference type="GO" id="GO:0000981">
    <property type="term" value="F:DNA-binding transcription factor activity, RNA polymerase II-specific"/>
    <property type="evidence" value="ECO:0007669"/>
    <property type="project" value="InterPro"/>
</dbReference>
<dbReference type="PROSITE" id="PS00463">
    <property type="entry name" value="ZN2_CY6_FUNGAL_1"/>
    <property type="match status" value="1"/>
</dbReference>
<dbReference type="STRING" id="196109.A0A136IXQ2"/>
<reference evidence="6" key="1">
    <citation type="submission" date="2016-02" db="EMBL/GenBank/DDBJ databases">
        <title>Draft genome sequence of Microdochium bolleyi, a fungal endophyte of beachgrass.</title>
        <authorList>
            <consortium name="DOE Joint Genome Institute"/>
            <person name="David A.S."/>
            <person name="May G."/>
            <person name="Haridas S."/>
            <person name="Lim J."/>
            <person name="Wang M."/>
            <person name="Labutti K."/>
            <person name="Lipzen A."/>
            <person name="Barry K."/>
            <person name="Grigoriev I.V."/>
        </authorList>
    </citation>
    <scope>NUCLEOTIDE SEQUENCE [LARGE SCALE GENOMIC DNA]</scope>
    <source>
        <strain evidence="6">J235TASD1</strain>
    </source>
</reference>
<dbReference type="PANTHER" id="PTHR47431:SF1">
    <property type="entry name" value="ZN(II)2CYS6 TRANSCRIPTION FACTOR (EUROFUNG)"/>
    <property type="match status" value="1"/>
</dbReference>
<accession>A0A136IXQ2</accession>
<evidence type="ECO:0000256" key="1">
    <source>
        <dbReference type="ARBA" id="ARBA00022723"/>
    </source>
</evidence>
<keyword evidence="1" id="KW-0479">Metal-binding</keyword>